<comment type="catalytic activity">
    <reaction evidence="4">
        <text>RX + glutathione = an S-substituted glutathione + a halide anion + H(+)</text>
        <dbReference type="Rhea" id="RHEA:16437"/>
        <dbReference type="ChEBI" id="CHEBI:15378"/>
        <dbReference type="ChEBI" id="CHEBI:16042"/>
        <dbReference type="ChEBI" id="CHEBI:17792"/>
        <dbReference type="ChEBI" id="CHEBI:57925"/>
        <dbReference type="ChEBI" id="CHEBI:90779"/>
        <dbReference type="EC" id="2.5.1.18"/>
    </reaction>
</comment>
<keyword evidence="8" id="KW-1185">Reference proteome</keyword>
<dbReference type="InterPro" id="IPR004045">
    <property type="entry name" value="Glutathione_S-Trfase_N"/>
</dbReference>
<sequence length="204" mass="23847">MTYKLTYFNFTALGEPIRFLLSYLNIDFEDDRIEVEQWPSVKHTIPYGKVPLLEIDGKVLNQSTAICRYLAKKANLAGRDDWESLLIDIAVDNFQDFRLSIISYWYERNEESKAAKYATLVNETIPYNMERFENIVVENNGYFVNGNLSWADLFFVGILDYLKFRSEIDLLKDRPNLQALREKVLAVPKIKSWIEKRPSTVDIA</sequence>
<dbReference type="GO" id="GO:0004602">
    <property type="term" value="F:glutathione peroxidase activity"/>
    <property type="evidence" value="ECO:0007669"/>
    <property type="project" value="UniProtKB-ARBA"/>
</dbReference>
<dbReference type="InterPro" id="IPR050213">
    <property type="entry name" value="GST_superfamily"/>
</dbReference>
<dbReference type="FunFam" id="3.40.30.10:FF:000035">
    <property type="entry name" value="hematopoietic prostaglandin D synthase"/>
    <property type="match status" value="1"/>
</dbReference>
<dbReference type="AlphaFoldDB" id="A0AAV0WZH4"/>
<evidence type="ECO:0000256" key="1">
    <source>
        <dbReference type="ARBA" id="ARBA00012452"/>
    </source>
</evidence>
<dbReference type="PROSITE" id="PS50404">
    <property type="entry name" value="GST_NTER"/>
    <property type="match status" value="1"/>
</dbReference>
<dbReference type="SUPFAM" id="SSF47616">
    <property type="entry name" value="GST C-terminal domain-like"/>
    <property type="match status" value="1"/>
</dbReference>
<dbReference type="SUPFAM" id="SSF52833">
    <property type="entry name" value="Thioredoxin-like"/>
    <property type="match status" value="1"/>
</dbReference>
<dbReference type="InterPro" id="IPR004046">
    <property type="entry name" value="GST_C"/>
</dbReference>
<feature type="domain" description="GST N-terminal" evidence="5">
    <location>
        <begin position="1"/>
        <end position="78"/>
    </location>
</feature>
<dbReference type="InterPro" id="IPR036282">
    <property type="entry name" value="Glutathione-S-Trfase_C_sf"/>
</dbReference>
<accession>A0AAV0WZH4</accession>
<feature type="domain" description="GST C-terminal" evidence="6">
    <location>
        <begin position="80"/>
        <end position="202"/>
    </location>
</feature>
<dbReference type="EMBL" id="CARXXK010000003">
    <property type="protein sequence ID" value="CAI6361029.1"/>
    <property type="molecule type" value="Genomic_DNA"/>
</dbReference>
<evidence type="ECO:0000259" key="6">
    <source>
        <dbReference type="PROSITE" id="PS50405"/>
    </source>
</evidence>
<dbReference type="SFLD" id="SFLDG00363">
    <property type="entry name" value="AMPS_(cytGST):_Alpha-__Mu-__Pi"/>
    <property type="match status" value="1"/>
</dbReference>
<dbReference type="Gene3D" id="3.40.30.10">
    <property type="entry name" value="Glutaredoxin"/>
    <property type="match status" value="1"/>
</dbReference>
<proteinExistence type="inferred from homology"/>
<dbReference type="InterPro" id="IPR040079">
    <property type="entry name" value="Glutathione_S-Trfase"/>
</dbReference>
<evidence type="ECO:0000256" key="3">
    <source>
        <dbReference type="ARBA" id="ARBA00038317"/>
    </source>
</evidence>
<gene>
    <name evidence="7" type="ORF">MEUPH1_LOCUS16256</name>
</gene>
<evidence type="ECO:0000256" key="4">
    <source>
        <dbReference type="ARBA" id="ARBA00047960"/>
    </source>
</evidence>
<dbReference type="PANTHER" id="PTHR11571">
    <property type="entry name" value="GLUTATHIONE S-TRANSFERASE"/>
    <property type="match status" value="1"/>
</dbReference>
<dbReference type="Pfam" id="PF14497">
    <property type="entry name" value="GST_C_3"/>
    <property type="match status" value="1"/>
</dbReference>
<dbReference type="EC" id="2.5.1.18" evidence="1"/>
<dbReference type="InterPro" id="IPR010987">
    <property type="entry name" value="Glutathione-S-Trfase_C-like"/>
</dbReference>
<protein>
    <recommendedName>
        <fullName evidence="1">glutathione transferase</fullName>
        <ecNumber evidence="1">2.5.1.18</ecNumber>
    </recommendedName>
</protein>
<reference evidence="7 8" key="1">
    <citation type="submission" date="2023-01" db="EMBL/GenBank/DDBJ databases">
        <authorList>
            <person name="Whitehead M."/>
        </authorList>
    </citation>
    <scope>NUCLEOTIDE SEQUENCE [LARGE SCALE GENOMIC DNA]</scope>
</reference>
<name>A0AAV0WZH4_9HEMI</name>
<dbReference type="Proteomes" id="UP001160148">
    <property type="component" value="Unassembled WGS sequence"/>
</dbReference>
<evidence type="ECO:0000313" key="8">
    <source>
        <dbReference type="Proteomes" id="UP001160148"/>
    </source>
</evidence>
<evidence type="ECO:0000256" key="2">
    <source>
        <dbReference type="ARBA" id="ARBA00022679"/>
    </source>
</evidence>
<organism evidence="7 8">
    <name type="scientific">Macrosiphum euphorbiae</name>
    <name type="common">potato aphid</name>
    <dbReference type="NCBI Taxonomy" id="13131"/>
    <lineage>
        <taxon>Eukaryota</taxon>
        <taxon>Metazoa</taxon>
        <taxon>Ecdysozoa</taxon>
        <taxon>Arthropoda</taxon>
        <taxon>Hexapoda</taxon>
        <taxon>Insecta</taxon>
        <taxon>Pterygota</taxon>
        <taxon>Neoptera</taxon>
        <taxon>Paraneoptera</taxon>
        <taxon>Hemiptera</taxon>
        <taxon>Sternorrhyncha</taxon>
        <taxon>Aphidomorpha</taxon>
        <taxon>Aphidoidea</taxon>
        <taxon>Aphididae</taxon>
        <taxon>Macrosiphini</taxon>
        <taxon>Macrosiphum</taxon>
    </lineage>
</organism>
<dbReference type="CDD" id="cd03039">
    <property type="entry name" value="GST_N_Sigma_like"/>
    <property type="match status" value="1"/>
</dbReference>
<comment type="caution">
    <text evidence="7">The sequence shown here is derived from an EMBL/GenBank/DDBJ whole genome shotgun (WGS) entry which is preliminary data.</text>
</comment>
<dbReference type="PROSITE" id="PS50405">
    <property type="entry name" value="GST_CTER"/>
    <property type="match status" value="1"/>
</dbReference>
<dbReference type="SFLD" id="SFLDS00019">
    <property type="entry name" value="Glutathione_Transferase_(cytos"/>
    <property type="match status" value="1"/>
</dbReference>
<dbReference type="Pfam" id="PF02798">
    <property type="entry name" value="GST_N"/>
    <property type="match status" value="1"/>
</dbReference>
<comment type="similarity">
    <text evidence="3">Belongs to the GST superfamily. Sigma family.</text>
</comment>
<dbReference type="GO" id="GO:0006749">
    <property type="term" value="P:glutathione metabolic process"/>
    <property type="evidence" value="ECO:0007669"/>
    <property type="project" value="TreeGrafter"/>
</dbReference>
<dbReference type="GO" id="GO:0004364">
    <property type="term" value="F:glutathione transferase activity"/>
    <property type="evidence" value="ECO:0007669"/>
    <property type="project" value="UniProtKB-EC"/>
</dbReference>
<dbReference type="PANTHER" id="PTHR11571:SF224">
    <property type="entry name" value="HEMATOPOIETIC PROSTAGLANDIN D SYNTHASE"/>
    <property type="match status" value="1"/>
</dbReference>
<evidence type="ECO:0000313" key="7">
    <source>
        <dbReference type="EMBL" id="CAI6361029.1"/>
    </source>
</evidence>
<dbReference type="InterPro" id="IPR036249">
    <property type="entry name" value="Thioredoxin-like_sf"/>
</dbReference>
<dbReference type="FunFam" id="1.20.1050.10:FF:000030">
    <property type="entry name" value="Glutathione S-transferase S1"/>
    <property type="match status" value="1"/>
</dbReference>
<keyword evidence="2" id="KW-0808">Transferase</keyword>
<dbReference type="CDD" id="cd03192">
    <property type="entry name" value="GST_C_Sigma_like"/>
    <property type="match status" value="1"/>
</dbReference>
<dbReference type="Gene3D" id="1.20.1050.10">
    <property type="match status" value="1"/>
</dbReference>
<dbReference type="SFLD" id="SFLDG01205">
    <property type="entry name" value="AMPS.1"/>
    <property type="match status" value="1"/>
</dbReference>
<evidence type="ECO:0000259" key="5">
    <source>
        <dbReference type="PROSITE" id="PS50404"/>
    </source>
</evidence>